<accession>A0A369A9M9</accession>
<dbReference type="Proteomes" id="UP000253517">
    <property type="component" value="Unassembled WGS sequence"/>
</dbReference>
<keyword evidence="2" id="KW-1185">Reference proteome</keyword>
<sequence length="117" mass="13667">MIHQTEKISIYPPETSGPISADQQYSLLELLKIVECEYRNQLSELHHRYQKPLTLRDVELQNQEPAPRNQKLVVRSYVYRKDKKGDIEIRIFVHSTGKKTERRVAKAIYTLNVSSNG</sequence>
<dbReference type="AlphaFoldDB" id="A0A369A9M9"/>
<gene>
    <name evidence="1" type="ORF">DES35_10167</name>
</gene>
<reference evidence="1 2" key="1">
    <citation type="submission" date="2018-07" db="EMBL/GenBank/DDBJ databases">
        <title>Genomic Encyclopedia of Type Strains, Phase IV (KMG-IV): sequencing the most valuable type-strain genomes for metagenomic binning, comparative biology and taxonomic classification.</title>
        <authorList>
            <person name="Goeker M."/>
        </authorList>
    </citation>
    <scope>NUCLEOTIDE SEQUENCE [LARGE SCALE GENOMIC DNA]</scope>
    <source>
        <strain evidence="1 2">DSM 21410</strain>
    </source>
</reference>
<protein>
    <submittedName>
        <fullName evidence="1">Uncharacterized protein</fullName>
    </submittedName>
</protein>
<dbReference type="EMBL" id="QPJS01000001">
    <property type="protein sequence ID" value="RCX04797.1"/>
    <property type="molecule type" value="Genomic_DNA"/>
</dbReference>
<name>A0A369A9M9_9FLAO</name>
<evidence type="ECO:0000313" key="2">
    <source>
        <dbReference type="Proteomes" id="UP000253517"/>
    </source>
</evidence>
<dbReference type="RefSeq" id="WP_037360727.1">
    <property type="nucleotide sequence ID" value="NZ_BHZF01000001.1"/>
</dbReference>
<comment type="caution">
    <text evidence="1">The sequence shown here is derived from an EMBL/GenBank/DDBJ whole genome shotgun (WGS) entry which is preliminary data.</text>
</comment>
<proteinExistence type="predicted"/>
<organism evidence="1 2">
    <name type="scientific">Schleiferia thermophila</name>
    <dbReference type="NCBI Taxonomy" id="884107"/>
    <lineage>
        <taxon>Bacteria</taxon>
        <taxon>Pseudomonadati</taxon>
        <taxon>Bacteroidota</taxon>
        <taxon>Flavobacteriia</taxon>
        <taxon>Flavobacteriales</taxon>
        <taxon>Schleiferiaceae</taxon>
        <taxon>Schleiferia</taxon>
    </lineage>
</organism>
<evidence type="ECO:0000313" key="1">
    <source>
        <dbReference type="EMBL" id="RCX04797.1"/>
    </source>
</evidence>